<dbReference type="RefSeq" id="WP_150065907.1">
    <property type="nucleotide sequence ID" value="NZ_VWPH01000003.1"/>
</dbReference>
<dbReference type="GO" id="GO:0009055">
    <property type="term" value="F:electron transfer activity"/>
    <property type="evidence" value="ECO:0007669"/>
    <property type="project" value="TreeGrafter"/>
</dbReference>
<dbReference type="AlphaFoldDB" id="A0A5M7C478"/>
<proteinExistence type="predicted"/>
<dbReference type="InterPro" id="IPR002109">
    <property type="entry name" value="Glutaredoxin"/>
</dbReference>
<dbReference type="SMR" id="A0A5M7C478"/>
<dbReference type="EMBL" id="VWPH01000003">
    <property type="protein sequence ID" value="KAA5836250.1"/>
    <property type="molecule type" value="Genomic_DNA"/>
</dbReference>
<dbReference type="Pfam" id="PF00462">
    <property type="entry name" value="Glutaredoxin"/>
    <property type="match status" value="1"/>
</dbReference>
<evidence type="ECO:0000313" key="3">
    <source>
        <dbReference type="Proteomes" id="UP000323946"/>
    </source>
</evidence>
<dbReference type="Gene3D" id="3.40.30.10">
    <property type="entry name" value="Glutaredoxin"/>
    <property type="match status" value="1"/>
</dbReference>
<evidence type="ECO:0000259" key="1">
    <source>
        <dbReference type="Pfam" id="PF00462"/>
    </source>
</evidence>
<name>A0A5M7C478_SACHI</name>
<gene>
    <name evidence="2" type="ORF">F1721_08015</name>
</gene>
<evidence type="ECO:0000313" key="2">
    <source>
        <dbReference type="EMBL" id="KAA5836250.1"/>
    </source>
</evidence>
<dbReference type="GO" id="GO:0045454">
    <property type="term" value="P:cell redox homeostasis"/>
    <property type="evidence" value="ECO:0007669"/>
    <property type="project" value="TreeGrafter"/>
</dbReference>
<feature type="domain" description="Glutaredoxin" evidence="1">
    <location>
        <begin position="8"/>
        <end position="64"/>
    </location>
</feature>
<sequence length="109" mass="11523">MTAGVQEVVVYTRPGCPFCTSLRAGLRRQGLEFTEVNIWEDAEAAATVRGIADGNETVPTVVVGEWQAVNPSAGSVLDAVGEHAPHLLPEQKPGLVDGALKAMGLRKEN</sequence>
<dbReference type="Proteomes" id="UP000323946">
    <property type="component" value="Unassembled WGS sequence"/>
</dbReference>
<organism evidence="2 3">
    <name type="scientific">Saccharopolyspora hirsuta</name>
    <dbReference type="NCBI Taxonomy" id="1837"/>
    <lineage>
        <taxon>Bacteria</taxon>
        <taxon>Bacillati</taxon>
        <taxon>Actinomycetota</taxon>
        <taxon>Actinomycetes</taxon>
        <taxon>Pseudonocardiales</taxon>
        <taxon>Pseudonocardiaceae</taxon>
        <taxon>Saccharopolyspora</taxon>
    </lineage>
</organism>
<reference evidence="2 3" key="1">
    <citation type="submission" date="2019-09" db="EMBL/GenBank/DDBJ databases">
        <title>Draft genome sequence of the thermophilic Saccharopolyspora hirsuta VKM Ac-666T.</title>
        <authorList>
            <person name="Lobastova T.G."/>
            <person name="Fokina V."/>
            <person name="Bragin E.Y."/>
            <person name="Shtratnikova V.Y."/>
            <person name="Starodumova I.P."/>
            <person name="Tarlachkov S.V."/>
            <person name="Donova M.V."/>
        </authorList>
    </citation>
    <scope>NUCLEOTIDE SEQUENCE [LARGE SCALE GENOMIC DNA]</scope>
    <source>
        <strain evidence="2 3">VKM Ac-666</strain>
    </source>
</reference>
<protein>
    <submittedName>
        <fullName evidence="2">NrdH-redoxin</fullName>
    </submittedName>
</protein>
<dbReference type="OrthoDB" id="8991911at2"/>
<dbReference type="InterPro" id="IPR036249">
    <property type="entry name" value="Thioredoxin-like_sf"/>
</dbReference>
<dbReference type="PANTHER" id="PTHR34386:SF1">
    <property type="entry name" value="GLUTAREDOXIN-LIKE PROTEIN NRDH"/>
    <property type="match status" value="1"/>
</dbReference>
<dbReference type="PANTHER" id="PTHR34386">
    <property type="entry name" value="GLUTAREDOXIN"/>
    <property type="match status" value="1"/>
</dbReference>
<dbReference type="SUPFAM" id="SSF52833">
    <property type="entry name" value="Thioredoxin-like"/>
    <property type="match status" value="1"/>
</dbReference>
<accession>A0A5M7C478</accession>
<comment type="caution">
    <text evidence="2">The sequence shown here is derived from an EMBL/GenBank/DDBJ whole genome shotgun (WGS) entry which is preliminary data.</text>
</comment>
<dbReference type="CDD" id="cd02976">
    <property type="entry name" value="NrdH"/>
    <property type="match status" value="1"/>
</dbReference>
<dbReference type="PROSITE" id="PS51354">
    <property type="entry name" value="GLUTAREDOXIN_2"/>
    <property type="match status" value="1"/>
</dbReference>
<keyword evidence="3" id="KW-1185">Reference proteome</keyword>
<dbReference type="InterPro" id="IPR051548">
    <property type="entry name" value="Grx-like_ET"/>
</dbReference>